<dbReference type="GO" id="GO:0016491">
    <property type="term" value="F:oxidoreductase activity"/>
    <property type="evidence" value="ECO:0007669"/>
    <property type="project" value="InterPro"/>
</dbReference>
<dbReference type="GeneID" id="89943012"/>
<evidence type="ECO:0000256" key="4">
    <source>
        <dbReference type="ARBA" id="ARBA00023136"/>
    </source>
</evidence>
<evidence type="ECO:0000256" key="2">
    <source>
        <dbReference type="ARBA" id="ARBA00022692"/>
    </source>
</evidence>
<feature type="transmembrane region" description="Helical" evidence="5">
    <location>
        <begin position="25"/>
        <end position="44"/>
    </location>
</feature>
<accession>A0AAN6QNR2</accession>
<evidence type="ECO:0000313" key="7">
    <source>
        <dbReference type="EMBL" id="KAK4109822.1"/>
    </source>
</evidence>
<evidence type="ECO:0000256" key="1">
    <source>
        <dbReference type="ARBA" id="ARBA00004370"/>
    </source>
</evidence>
<dbReference type="GO" id="GO:0008610">
    <property type="term" value="P:lipid biosynthetic process"/>
    <property type="evidence" value="ECO:0007669"/>
    <property type="project" value="InterPro"/>
</dbReference>
<gene>
    <name evidence="7" type="ORF">N656DRAFT_838947</name>
</gene>
<keyword evidence="4 5" id="KW-0472">Membrane</keyword>
<dbReference type="GO" id="GO:0005506">
    <property type="term" value="F:iron ion binding"/>
    <property type="evidence" value="ECO:0007669"/>
    <property type="project" value="InterPro"/>
</dbReference>
<feature type="domain" description="Fatty acid hydroxylase" evidence="6">
    <location>
        <begin position="147"/>
        <end position="297"/>
    </location>
</feature>
<evidence type="ECO:0000313" key="8">
    <source>
        <dbReference type="Proteomes" id="UP001302812"/>
    </source>
</evidence>
<evidence type="ECO:0000259" key="6">
    <source>
        <dbReference type="Pfam" id="PF04116"/>
    </source>
</evidence>
<name>A0AAN6QNR2_9PEZI</name>
<dbReference type="EMBL" id="MU853354">
    <property type="protein sequence ID" value="KAK4109822.1"/>
    <property type="molecule type" value="Genomic_DNA"/>
</dbReference>
<keyword evidence="3 5" id="KW-1133">Transmembrane helix</keyword>
<feature type="transmembrane region" description="Helical" evidence="5">
    <location>
        <begin position="56"/>
        <end position="77"/>
    </location>
</feature>
<dbReference type="InterPro" id="IPR050307">
    <property type="entry name" value="Sterol_Desaturase_Related"/>
</dbReference>
<dbReference type="InterPro" id="IPR006694">
    <property type="entry name" value="Fatty_acid_hydroxylase"/>
</dbReference>
<evidence type="ECO:0000256" key="5">
    <source>
        <dbReference type="SAM" id="Phobius"/>
    </source>
</evidence>
<dbReference type="Proteomes" id="UP001302812">
    <property type="component" value="Unassembled WGS sequence"/>
</dbReference>
<organism evidence="7 8">
    <name type="scientific">Canariomyces notabilis</name>
    <dbReference type="NCBI Taxonomy" id="2074819"/>
    <lineage>
        <taxon>Eukaryota</taxon>
        <taxon>Fungi</taxon>
        <taxon>Dikarya</taxon>
        <taxon>Ascomycota</taxon>
        <taxon>Pezizomycotina</taxon>
        <taxon>Sordariomycetes</taxon>
        <taxon>Sordariomycetidae</taxon>
        <taxon>Sordariales</taxon>
        <taxon>Chaetomiaceae</taxon>
        <taxon>Canariomyces</taxon>
    </lineage>
</organism>
<keyword evidence="2 5" id="KW-0812">Transmembrane</keyword>
<dbReference type="RefSeq" id="XP_064667392.1">
    <property type="nucleotide sequence ID" value="XM_064818886.1"/>
</dbReference>
<protein>
    <recommendedName>
        <fullName evidence="6">Fatty acid hydroxylase domain-containing protein</fullName>
    </recommendedName>
</protein>
<dbReference type="PANTHER" id="PTHR11863">
    <property type="entry name" value="STEROL DESATURASE"/>
    <property type="match status" value="1"/>
</dbReference>
<sequence>MDILLSLPIVSYLFSSPLTSWSTSLNLLFFYMTWSTLVLTYSPLQIEVAAATALRIVFWLAPSLIFLAFDTLVPSLAENLKHHGASALPPRESRSLLRVAGLALLNLALETVIEAALSLGLSMFLGAPVLRTATTLPLPWQMFKHIALLLTAREVLTYYIHRYALHRQPAPTEPNPAGNRLVRWHTQSPAHARRAPPFSLLLRADHPVPYLLHRFLPTYLPSVALAALTPEGLHALTYLLFVALTTLEETLATSGYSIVPGIIMGGMARRTAMHYAAGNKRGGDFGNWGVLDWVHGTSLGRDVMDDLQAEVGKHGPGAGGCRGGLVFADTDPKSAPEP</sequence>
<dbReference type="AlphaFoldDB" id="A0AAN6QNR2"/>
<reference evidence="7" key="1">
    <citation type="journal article" date="2023" name="Mol. Phylogenet. Evol.">
        <title>Genome-scale phylogeny and comparative genomics of the fungal order Sordariales.</title>
        <authorList>
            <person name="Hensen N."/>
            <person name="Bonometti L."/>
            <person name="Westerberg I."/>
            <person name="Brannstrom I.O."/>
            <person name="Guillou S."/>
            <person name="Cros-Aarteil S."/>
            <person name="Calhoun S."/>
            <person name="Haridas S."/>
            <person name="Kuo A."/>
            <person name="Mondo S."/>
            <person name="Pangilinan J."/>
            <person name="Riley R."/>
            <person name="LaButti K."/>
            <person name="Andreopoulos B."/>
            <person name="Lipzen A."/>
            <person name="Chen C."/>
            <person name="Yan M."/>
            <person name="Daum C."/>
            <person name="Ng V."/>
            <person name="Clum A."/>
            <person name="Steindorff A."/>
            <person name="Ohm R.A."/>
            <person name="Martin F."/>
            <person name="Silar P."/>
            <person name="Natvig D.O."/>
            <person name="Lalanne C."/>
            <person name="Gautier V."/>
            <person name="Ament-Velasquez S.L."/>
            <person name="Kruys A."/>
            <person name="Hutchinson M.I."/>
            <person name="Powell A.J."/>
            <person name="Barry K."/>
            <person name="Miller A.N."/>
            <person name="Grigoriev I.V."/>
            <person name="Debuchy R."/>
            <person name="Gladieux P."/>
            <person name="Hiltunen Thoren M."/>
            <person name="Johannesson H."/>
        </authorList>
    </citation>
    <scope>NUCLEOTIDE SEQUENCE</scope>
    <source>
        <strain evidence="7">CBS 508.74</strain>
    </source>
</reference>
<reference evidence="7" key="2">
    <citation type="submission" date="2023-05" db="EMBL/GenBank/DDBJ databases">
        <authorList>
            <consortium name="Lawrence Berkeley National Laboratory"/>
            <person name="Steindorff A."/>
            <person name="Hensen N."/>
            <person name="Bonometti L."/>
            <person name="Westerberg I."/>
            <person name="Brannstrom I.O."/>
            <person name="Guillou S."/>
            <person name="Cros-Aarteil S."/>
            <person name="Calhoun S."/>
            <person name="Haridas S."/>
            <person name="Kuo A."/>
            <person name="Mondo S."/>
            <person name="Pangilinan J."/>
            <person name="Riley R."/>
            <person name="Labutti K."/>
            <person name="Andreopoulos B."/>
            <person name="Lipzen A."/>
            <person name="Chen C."/>
            <person name="Yanf M."/>
            <person name="Daum C."/>
            <person name="Ng V."/>
            <person name="Clum A."/>
            <person name="Ohm R."/>
            <person name="Martin F."/>
            <person name="Silar P."/>
            <person name="Natvig D."/>
            <person name="Lalanne C."/>
            <person name="Gautier V."/>
            <person name="Ament-Velasquez S.L."/>
            <person name="Kruys A."/>
            <person name="Hutchinson M.I."/>
            <person name="Powell A.J."/>
            <person name="Barry K."/>
            <person name="Miller A.N."/>
            <person name="Grigoriev I.V."/>
            <person name="Debuchy R."/>
            <person name="Gladieux P."/>
            <person name="Thoren M.H."/>
            <person name="Johannesson H."/>
        </authorList>
    </citation>
    <scope>NUCLEOTIDE SEQUENCE</scope>
    <source>
        <strain evidence="7">CBS 508.74</strain>
    </source>
</reference>
<proteinExistence type="predicted"/>
<keyword evidence="8" id="KW-1185">Reference proteome</keyword>
<comment type="subcellular location">
    <subcellularLocation>
        <location evidence="1">Membrane</location>
    </subcellularLocation>
</comment>
<evidence type="ECO:0000256" key="3">
    <source>
        <dbReference type="ARBA" id="ARBA00022989"/>
    </source>
</evidence>
<dbReference type="GO" id="GO:0016020">
    <property type="term" value="C:membrane"/>
    <property type="evidence" value="ECO:0007669"/>
    <property type="project" value="UniProtKB-SubCell"/>
</dbReference>
<comment type="caution">
    <text evidence="7">The sequence shown here is derived from an EMBL/GenBank/DDBJ whole genome shotgun (WGS) entry which is preliminary data.</text>
</comment>
<dbReference type="Pfam" id="PF04116">
    <property type="entry name" value="FA_hydroxylase"/>
    <property type="match status" value="1"/>
</dbReference>